<evidence type="ECO:0000256" key="1">
    <source>
        <dbReference type="ARBA" id="ARBA00004370"/>
    </source>
</evidence>
<evidence type="ECO:0000256" key="3">
    <source>
        <dbReference type="ARBA" id="ARBA00022781"/>
    </source>
</evidence>
<dbReference type="GO" id="GO:0045259">
    <property type="term" value="C:proton-transporting ATP synthase complex"/>
    <property type="evidence" value="ECO:0007669"/>
    <property type="project" value="UniProtKB-KW"/>
</dbReference>
<dbReference type="NCBIfam" id="NF009967">
    <property type="entry name" value="PRK13430.1"/>
    <property type="match status" value="1"/>
</dbReference>
<dbReference type="PANTHER" id="PTHR11910">
    <property type="entry name" value="ATP SYNTHASE DELTA CHAIN"/>
    <property type="match status" value="1"/>
</dbReference>
<dbReference type="Pfam" id="PF00213">
    <property type="entry name" value="OSCP"/>
    <property type="match status" value="1"/>
</dbReference>
<evidence type="ECO:0000256" key="2">
    <source>
        <dbReference type="ARBA" id="ARBA00022448"/>
    </source>
</evidence>
<gene>
    <name evidence="7" type="primary">atpH</name>
    <name evidence="8" type="ORF">D8Y23_01825</name>
</gene>
<comment type="function">
    <text evidence="7">F(1)F(0) ATP synthase produces ATP from ADP in the presence of a proton or sodium gradient. F-type ATPases consist of two structural domains, F(1) containing the extramembraneous catalytic core and F(0) containing the membrane proton channel, linked together by a central stalk and a peripheral stalk. During catalysis, ATP synthesis in the catalytic domain of F(1) is coupled via a rotary mechanism of the central stalk subunits to proton translocation.</text>
</comment>
<evidence type="ECO:0000313" key="9">
    <source>
        <dbReference type="Proteomes" id="UP000285970"/>
    </source>
</evidence>
<evidence type="ECO:0000256" key="4">
    <source>
        <dbReference type="ARBA" id="ARBA00023065"/>
    </source>
</evidence>
<comment type="similarity">
    <text evidence="7">Belongs to the ATPase delta chain family.</text>
</comment>
<name>A0A443JQC9_9MICO</name>
<evidence type="ECO:0000313" key="8">
    <source>
        <dbReference type="EMBL" id="RWR22715.1"/>
    </source>
</evidence>
<dbReference type="GO" id="GO:0016787">
    <property type="term" value="F:hydrolase activity"/>
    <property type="evidence" value="ECO:0007669"/>
    <property type="project" value="UniProtKB-KW"/>
</dbReference>
<evidence type="ECO:0000256" key="6">
    <source>
        <dbReference type="ARBA" id="ARBA00023310"/>
    </source>
</evidence>
<reference evidence="8 9" key="1">
    <citation type="journal article" date="2018" name="Front. Microbiol.">
        <title>Novel Insights Into Bacterial Dimethylsulfoniopropionate Catabolism in the East China Sea.</title>
        <authorList>
            <person name="Liu J."/>
            <person name="Liu J."/>
            <person name="Zhang S.H."/>
            <person name="Liang J."/>
            <person name="Lin H."/>
            <person name="Song D."/>
            <person name="Yang G.P."/>
            <person name="Todd J.D."/>
            <person name="Zhang X.H."/>
        </authorList>
    </citation>
    <scope>NUCLEOTIDE SEQUENCE [LARGE SCALE GENOMIC DNA]</scope>
    <source>
        <strain evidence="8 9">ZYFD042</strain>
    </source>
</reference>
<comment type="function">
    <text evidence="7">This protein is part of the stalk that links CF(0) to CF(1). It either transmits conformational changes from CF(0) to CF(1) or is implicated in proton conduction.</text>
</comment>
<evidence type="ECO:0000256" key="5">
    <source>
        <dbReference type="ARBA" id="ARBA00023136"/>
    </source>
</evidence>
<sequence length="263" mass="27256">MGSATTQARTATTEALTATPGVDLDVARELFAVVGAVSGSAQLSGALSDPTAPAAAREGLVTAVFGSTFREPTVSLLRRAAEQRWSNAAEFVDGLEELAVRAAAVADRSVDIEGELFQFSRTVSSNGELELALGGRMGDSSAKVSLVSTLLEGRASAATTLIVSSLVQQARGRRIRALLRRAEAIVADQRSSIVATVSAAAPLSAEQQTRLQNALRARYGAAVSLNTVIDPTVVGGLRVQIADDVIDASVSARLADLRQRIAG</sequence>
<comment type="caution">
    <text evidence="8">The sequence shown here is derived from an EMBL/GenBank/DDBJ whole genome shotgun (WGS) entry which is preliminary data.</text>
</comment>
<keyword evidence="5 7" id="KW-0472">Membrane</keyword>
<dbReference type="HAMAP" id="MF_01416">
    <property type="entry name" value="ATP_synth_delta_bact"/>
    <property type="match status" value="1"/>
</dbReference>
<keyword evidence="6 7" id="KW-0066">ATP synthesis</keyword>
<dbReference type="GO" id="GO:0005886">
    <property type="term" value="C:plasma membrane"/>
    <property type="evidence" value="ECO:0007669"/>
    <property type="project" value="UniProtKB-SubCell"/>
</dbReference>
<dbReference type="GO" id="GO:0046933">
    <property type="term" value="F:proton-transporting ATP synthase activity, rotational mechanism"/>
    <property type="evidence" value="ECO:0007669"/>
    <property type="project" value="UniProtKB-UniRule"/>
</dbReference>
<keyword evidence="3 7" id="KW-0375">Hydrogen ion transport</keyword>
<dbReference type="InterPro" id="IPR000711">
    <property type="entry name" value="ATPase_OSCP/dsu"/>
</dbReference>
<dbReference type="NCBIfam" id="TIGR01145">
    <property type="entry name" value="ATP_synt_delta"/>
    <property type="match status" value="1"/>
</dbReference>
<protein>
    <recommendedName>
        <fullName evidence="7">ATP synthase subunit delta</fullName>
    </recommendedName>
    <alternativeName>
        <fullName evidence="7">ATP synthase F(1) sector subunit delta</fullName>
    </alternativeName>
    <alternativeName>
        <fullName evidence="7">F-type ATPase subunit delta</fullName>
        <shortName evidence="7">F-ATPase subunit delta</shortName>
    </alternativeName>
</protein>
<keyword evidence="7" id="KW-1003">Cell membrane</keyword>
<evidence type="ECO:0000256" key="7">
    <source>
        <dbReference type="HAMAP-Rule" id="MF_01416"/>
    </source>
</evidence>
<keyword evidence="8" id="KW-0378">Hydrolase</keyword>
<dbReference type="PRINTS" id="PR00125">
    <property type="entry name" value="ATPASEDELTA"/>
</dbReference>
<keyword evidence="2 7" id="KW-0813">Transport</keyword>
<keyword evidence="7" id="KW-0139">CF(1)</keyword>
<dbReference type="Proteomes" id="UP000285970">
    <property type="component" value="Unassembled WGS sequence"/>
</dbReference>
<dbReference type="RefSeq" id="WP_128216464.1">
    <property type="nucleotide sequence ID" value="NZ_RBZY01000004.1"/>
</dbReference>
<organism evidence="8 9">
    <name type="scientific">Microbacterium enclense</name>
    <dbReference type="NCBI Taxonomy" id="993073"/>
    <lineage>
        <taxon>Bacteria</taxon>
        <taxon>Bacillati</taxon>
        <taxon>Actinomycetota</taxon>
        <taxon>Actinomycetes</taxon>
        <taxon>Micrococcales</taxon>
        <taxon>Microbacteriaceae</taxon>
        <taxon>Microbacterium</taxon>
    </lineage>
</organism>
<keyword evidence="4 7" id="KW-0406">Ion transport</keyword>
<dbReference type="EMBL" id="RBZY01000004">
    <property type="protein sequence ID" value="RWR22715.1"/>
    <property type="molecule type" value="Genomic_DNA"/>
</dbReference>
<proteinExistence type="inferred from homology"/>
<comment type="subcellular location">
    <subcellularLocation>
        <location evidence="7">Cell membrane</location>
        <topology evidence="7">Peripheral membrane protein</topology>
    </subcellularLocation>
    <subcellularLocation>
        <location evidence="1">Membrane</location>
    </subcellularLocation>
</comment>
<accession>A0A443JQC9</accession>
<dbReference type="AlphaFoldDB" id="A0A443JQC9"/>
<dbReference type="OrthoDB" id="5242917at2"/>